<keyword evidence="5" id="KW-0375">Hydrogen ion transport</keyword>
<keyword evidence="3" id="KW-0813">Transport</keyword>
<comment type="similarity">
    <text evidence="2">Belongs to the ATPase alpha/beta chains family.</text>
</comment>
<comment type="subunit">
    <text evidence="12">F-type ATPases have 2 components, CF(1) - the catalytic core - and CF(0) - the membrane proton channel. CF(1) has five subunits: alpha(3), beta(3), gamma(1), delta(1), epsilon(1). CF(0) has four main subunits: a(1), b(1), b'(1) and c(9-12).</text>
</comment>
<dbReference type="Gene3D" id="3.40.50.12240">
    <property type="match status" value="1"/>
</dbReference>
<dbReference type="GO" id="GO:0046933">
    <property type="term" value="F:proton-transporting ATP synthase activity, rotational mechanism"/>
    <property type="evidence" value="ECO:0007669"/>
    <property type="project" value="InterPro"/>
</dbReference>
<feature type="domain" description="ATPase F1/V1/A1 complex alpha/beta subunit nucleotide-binding" evidence="13">
    <location>
        <begin position="132"/>
        <end position="343"/>
    </location>
</feature>
<accession>A0A269TJ26</accession>
<dbReference type="EMBL" id="NQNY01000005">
    <property type="protein sequence ID" value="PAK21411.1"/>
    <property type="molecule type" value="Genomic_DNA"/>
</dbReference>
<name>A0A269TJ26_9BACT</name>
<dbReference type="GO" id="GO:0043531">
    <property type="term" value="F:ADP binding"/>
    <property type="evidence" value="ECO:0007669"/>
    <property type="project" value="TreeGrafter"/>
</dbReference>
<evidence type="ECO:0000259" key="13">
    <source>
        <dbReference type="Pfam" id="PF00006"/>
    </source>
</evidence>
<protein>
    <recommendedName>
        <fullName evidence="13">ATPase F1/V1/A1 complex alpha/beta subunit nucleotide-binding domain-containing protein</fullName>
    </recommendedName>
</protein>
<proteinExistence type="inferred from homology"/>
<dbReference type="AlphaFoldDB" id="A0A269TJ26"/>
<evidence type="ECO:0000256" key="9">
    <source>
        <dbReference type="ARBA" id="ARBA00023136"/>
    </source>
</evidence>
<dbReference type="SUPFAM" id="SSF52540">
    <property type="entry name" value="P-loop containing nucleoside triphosphate hydrolases"/>
    <property type="match status" value="1"/>
</dbReference>
<evidence type="ECO:0000256" key="6">
    <source>
        <dbReference type="ARBA" id="ARBA00022840"/>
    </source>
</evidence>
<evidence type="ECO:0000256" key="7">
    <source>
        <dbReference type="ARBA" id="ARBA00022967"/>
    </source>
</evidence>
<dbReference type="PROSITE" id="PS00152">
    <property type="entry name" value="ATPASE_ALPHA_BETA"/>
    <property type="match status" value="1"/>
</dbReference>
<evidence type="ECO:0000256" key="5">
    <source>
        <dbReference type="ARBA" id="ARBA00022781"/>
    </source>
</evidence>
<dbReference type="OrthoDB" id="9805197at2"/>
<keyword evidence="9" id="KW-0472">Membrane</keyword>
<dbReference type="NCBIfam" id="NF005523">
    <property type="entry name" value="PRK07165.1"/>
    <property type="match status" value="1"/>
</dbReference>
<dbReference type="InterPro" id="IPR027417">
    <property type="entry name" value="P-loop_NTPase"/>
</dbReference>
<evidence type="ECO:0000256" key="3">
    <source>
        <dbReference type="ARBA" id="ARBA00022448"/>
    </source>
</evidence>
<dbReference type="RefSeq" id="WP_095334717.1">
    <property type="nucleotide sequence ID" value="NZ_NQNY01000005.1"/>
</dbReference>
<evidence type="ECO:0000256" key="8">
    <source>
        <dbReference type="ARBA" id="ARBA00023065"/>
    </source>
</evidence>
<keyword evidence="7" id="KW-1278">Translocase</keyword>
<dbReference type="InterPro" id="IPR005294">
    <property type="entry name" value="ATP_synth_F1_asu"/>
</dbReference>
<keyword evidence="4" id="KW-0547">Nucleotide-binding</keyword>
<keyword evidence="10" id="KW-0139">CF(1)</keyword>
<comment type="subcellular location">
    <subcellularLocation>
        <location evidence="1">Membrane</location>
    </subcellularLocation>
</comment>
<evidence type="ECO:0000256" key="12">
    <source>
        <dbReference type="ARBA" id="ARBA00026013"/>
    </source>
</evidence>
<evidence type="ECO:0000256" key="10">
    <source>
        <dbReference type="ARBA" id="ARBA00023196"/>
    </source>
</evidence>
<evidence type="ECO:0000313" key="14">
    <source>
        <dbReference type="EMBL" id="PAK21411.1"/>
    </source>
</evidence>
<dbReference type="Pfam" id="PF00006">
    <property type="entry name" value="ATP-synt_ab"/>
    <property type="match status" value="1"/>
</dbReference>
<evidence type="ECO:0000256" key="1">
    <source>
        <dbReference type="ARBA" id="ARBA00004370"/>
    </source>
</evidence>
<dbReference type="PANTHER" id="PTHR48082:SF2">
    <property type="entry name" value="ATP SYNTHASE SUBUNIT ALPHA, MITOCHONDRIAL"/>
    <property type="match status" value="1"/>
</dbReference>
<dbReference type="GO" id="GO:0005524">
    <property type="term" value="F:ATP binding"/>
    <property type="evidence" value="ECO:0007669"/>
    <property type="project" value="UniProtKB-KW"/>
</dbReference>
<comment type="caution">
    <text evidence="14">The sequence shown here is derived from an EMBL/GenBank/DDBJ whole genome shotgun (WGS) entry which is preliminary data.</text>
</comment>
<dbReference type="NCBIfam" id="NF045936">
    <property type="entry name" value="MSC_0619_alpha"/>
    <property type="match status" value="1"/>
</dbReference>
<keyword evidence="8" id="KW-0406">Ion transport</keyword>
<evidence type="ECO:0000256" key="11">
    <source>
        <dbReference type="ARBA" id="ARBA00023310"/>
    </source>
</evidence>
<sequence length="512" mass="57816">MKLKIKSIKDYIVKIGGKFKYSYGQIFHLGEEKVEGMLIRADEDEAFLLVDKNGIEKVKAGDSVELHLNEFQVKTSRGFYHKIIDIRGKTIYTSRRSDPERDKSFYPASSTIFNIASNMMEREPLDQPLETGIFAIDVLIPIGLGQREVIIGDAKSGKTSLALTTILNQKDNDIRVIYVAIGTKLTDLKTIYNTLAKNNMMRKVIILYAPSDNSYEQYLLPYVAMTHAENIRATGKDVLIIFDDLTSHANFLREAALLINKPVGKEAFPGDLFYSHSSLLERAGKFKTPGTITALPIVKILNNDVTSLLSTNVISIVDGQIVLNSDMQAAGIMPAVDINRSVSRTGSKVQSKVLAKISSKILRIYTHYQHNNRFAGTNYDFSDAIKEIISKGKALFGVLKQEEYVTYSRAFILILAYIIDWQILENLSDTTQRVRFIRYVLYNTFTGNALMEGVSSAKTEIDEELLKAYISNLMIEFDKLKDDNYEVNFNANSLPIIPEDYQKIKDIVWTDK</sequence>
<dbReference type="Proteomes" id="UP000216943">
    <property type="component" value="Unassembled WGS sequence"/>
</dbReference>
<dbReference type="SUPFAM" id="SSF47917">
    <property type="entry name" value="C-terminal domain of alpha and beta subunits of F1 ATP synthase"/>
    <property type="match status" value="1"/>
</dbReference>
<dbReference type="GO" id="GO:0045259">
    <property type="term" value="C:proton-transporting ATP synthase complex"/>
    <property type="evidence" value="ECO:0007669"/>
    <property type="project" value="UniProtKB-KW"/>
</dbReference>
<evidence type="ECO:0000313" key="15">
    <source>
        <dbReference type="Proteomes" id="UP000216943"/>
    </source>
</evidence>
<dbReference type="FunFam" id="3.40.50.300:FF:002432">
    <property type="entry name" value="ATP synthase subunit alpha, mitochondrial"/>
    <property type="match status" value="1"/>
</dbReference>
<evidence type="ECO:0000256" key="2">
    <source>
        <dbReference type="ARBA" id="ARBA00008936"/>
    </source>
</evidence>
<dbReference type="InterPro" id="IPR020003">
    <property type="entry name" value="ATPase_a/bsu_AS"/>
</dbReference>
<organism evidence="14 15">
    <name type="scientific">Mycoplasmopsis agassizii</name>
    <dbReference type="NCBI Taxonomy" id="33922"/>
    <lineage>
        <taxon>Bacteria</taxon>
        <taxon>Bacillati</taxon>
        <taxon>Mycoplasmatota</taxon>
        <taxon>Mycoplasmoidales</taxon>
        <taxon>Metamycoplasmataceae</taxon>
        <taxon>Mycoplasmopsis</taxon>
    </lineage>
</organism>
<dbReference type="PANTHER" id="PTHR48082">
    <property type="entry name" value="ATP SYNTHASE SUBUNIT ALPHA, MITOCHONDRIAL"/>
    <property type="match status" value="1"/>
</dbReference>
<keyword evidence="11" id="KW-0066">ATP synthesis</keyword>
<gene>
    <name evidence="14" type="ORF">CJJ23_02055</name>
</gene>
<keyword evidence="6" id="KW-0067">ATP-binding</keyword>
<reference evidence="15" key="1">
    <citation type="submission" date="2017-08" db="EMBL/GenBank/DDBJ databases">
        <authorList>
            <person name="Alvarez-Ponce D."/>
            <person name="Weitzman C.L."/>
            <person name="Tillett R.L."/>
            <person name="Sandmeier F.C."/>
            <person name="Tracy C.R."/>
        </authorList>
    </citation>
    <scope>NUCLEOTIDE SEQUENCE [LARGE SCALE GENOMIC DNA]</scope>
    <source>
        <strain evidence="15">723</strain>
    </source>
</reference>
<dbReference type="InterPro" id="IPR000194">
    <property type="entry name" value="ATPase_F1/V1/A1_a/bsu_nucl-bd"/>
</dbReference>
<evidence type="ECO:0000256" key="4">
    <source>
        <dbReference type="ARBA" id="ARBA00022741"/>
    </source>
</evidence>